<feature type="domain" description="R3H" evidence="6">
    <location>
        <begin position="139"/>
        <end position="205"/>
    </location>
</feature>
<organism evidence="7 8">
    <name type="scientific">Pseudothermotoga thermarum DSM 5069</name>
    <dbReference type="NCBI Taxonomy" id="688269"/>
    <lineage>
        <taxon>Bacteria</taxon>
        <taxon>Thermotogati</taxon>
        <taxon>Thermotogota</taxon>
        <taxon>Thermotogae</taxon>
        <taxon>Thermotogales</taxon>
        <taxon>Thermotogaceae</taxon>
        <taxon>Pseudothermotoga</taxon>
    </lineage>
</organism>
<dbReference type="HOGENOM" id="CLU_042512_0_1_0"/>
<dbReference type="InterPro" id="IPR038247">
    <property type="entry name" value="Jag_N_dom_sf"/>
</dbReference>
<dbReference type="Pfam" id="PF01424">
    <property type="entry name" value="R3H"/>
    <property type="match status" value="1"/>
</dbReference>
<dbReference type="AlphaFoldDB" id="F7YXS9"/>
<dbReference type="eggNOG" id="COG1847">
    <property type="taxonomic scope" value="Bacteria"/>
</dbReference>
<dbReference type="InterPro" id="IPR001374">
    <property type="entry name" value="R3H_dom"/>
</dbReference>
<keyword evidence="2" id="KW-0694">RNA-binding</keyword>
<dbReference type="SUPFAM" id="SSF82708">
    <property type="entry name" value="R3H domain"/>
    <property type="match status" value="1"/>
</dbReference>
<dbReference type="InterPro" id="IPR034079">
    <property type="entry name" value="R3H_KhpB"/>
</dbReference>
<keyword evidence="1" id="KW-0963">Cytoplasm</keyword>
<dbReference type="PANTHER" id="PTHR35800">
    <property type="entry name" value="PROTEIN JAG"/>
    <property type="match status" value="1"/>
</dbReference>
<evidence type="ECO:0000256" key="4">
    <source>
        <dbReference type="ARBA" id="ARBA00023186"/>
    </source>
</evidence>
<dbReference type="PATRIC" id="fig|688269.3.peg.659"/>
<dbReference type="SMART" id="SM01245">
    <property type="entry name" value="Jag_N"/>
    <property type="match status" value="1"/>
</dbReference>
<dbReference type="Gene3D" id="3.30.1370.50">
    <property type="entry name" value="R3H-like domain"/>
    <property type="match status" value="1"/>
</dbReference>
<dbReference type="EMBL" id="CP002351">
    <property type="protein sequence ID" value="AEH50723.1"/>
    <property type="molecule type" value="Genomic_DNA"/>
</dbReference>
<keyword evidence="5" id="KW-0961">Cell wall biogenesis/degradation</keyword>
<evidence type="ECO:0000256" key="3">
    <source>
        <dbReference type="ARBA" id="ARBA00022960"/>
    </source>
</evidence>
<dbReference type="GO" id="GO:0008360">
    <property type="term" value="P:regulation of cell shape"/>
    <property type="evidence" value="ECO:0007669"/>
    <property type="project" value="UniProtKB-KW"/>
</dbReference>
<dbReference type="Gene3D" id="3.30.300.20">
    <property type="match status" value="1"/>
</dbReference>
<dbReference type="STRING" id="688269.Theth_0636"/>
<dbReference type="RefSeq" id="WP_013931946.1">
    <property type="nucleotide sequence ID" value="NC_015707.1"/>
</dbReference>
<keyword evidence="3" id="KW-0133">Cell shape</keyword>
<keyword evidence="4" id="KW-0143">Chaperone</keyword>
<dbReference type="GO" id="GO:0071555">
    <property type="term" value="P:cell wall organization"/>
    <property type="evidence" value="ECO:0007669"/>
    <property type="project" value="UniProtKB-KW"/>
</dbReference>
<protein>
    <submittedName>
        <fullName evidence="7">Single-stranded nucleic acid binding R3H domain-containing protein</fullName>
    </submittedName>
</protein>
<evidence type="ECO:0000256" key="1">
    <source>
        <dbReference type="ARBA" id="ARBA00022490"/>
    </source>
</evidence>
<keyword evidence="8" id="KW-1185">Reference proteome</keyword>
<dbReference type="Proteomes" id="UP000006804">
    <property type="component" value="Chromosome"/>
</dbReference>
<evidence type="ECO:0000259" key="6">
    <source>
        <dbReference type="PROSITE" id="PS51061"/>
    </source>
</evidence>
<evidence type="ECO:0000256" key="5">
    <source>
        <dbReference type="ARBA" id="ARBA00023316"/>
    </source>
</evidence>
<dbReference type="Gene3D" id="3.30.30.80">
    <property type="entry name" value="probable RNA-binding protein from clostridium symbiosum atcc 14940"/>
    <property type="match status" value="1"/>
</dbReference>
<name>F7YXS9_9THEM</name>
<dbReference type="KEGG" id="tta:Theth_0636"/>
<gene>
    <name evidence="7" type="ORF">Theth_0636</name>
</gene>
<dbReference type="GO" id="GO:0003723">
    <property type="term" value="F:RNA binding"/>
    <property type="evidence" value="ECO:0007669"/>
    <property type="project" value="UniProtKB-KW"/>
</dbReference>
<accession>F7YXS9</accession>
<sequence length="209" mass="24257">MRKVTVSASTVEEALEIAKKQHNLLDGEFEYKIVDKGFKGFFGLFARNAVVEITFKSNYYERKLREFFQTIFAKFGQVEINISSSGKKFTVKLNGENLKEWAVKNKEVVPAIQHLATILINRVSDTKLCVEVDVGDLKEKRQKNLHEIVEQAISKVKNGAKKIVLEPMSAKERRMVHELVKRYKHLKSYSIGVEPYRRVVIEYYQEEKN</sequence>
<dbReference type="InterPro" id="IPR032782">
    <property type="entry name" value="KhpB_N"/>
</dbReference>
<evidence type="ECO:0000256" key="2">
    <source>
        <dbReference type="ARBA" id="ARBA00022884"/>
    </source>
</evidence>
<dbReference type="PANTHER" id="PTHR35800:SF1">
    <property type="entry name" value="RNA-BINDING PROTEIN KHPB"/>
    <property type="match status" value="1"/>
</dbReference>
<dbReference type="InterPro" id="IPR036867">
    <property type="entry name" value="R3H_dom_sf"/>
</dbReference>
<reference evidence="7 8" key="1">
    <citation type="submission" date="2010-11" db="EMBL/GenBank/DDBJ databases">
        <title>The complete genome of Thermotoga thermarum DSM 5069.</title>
        <authorList>
            <consortium name="US DOE Joint Genome Institute (JGI-PGF)"/>
            <person name="Lucas S."/>
            <person name="Copeland A."/>
            <person name="Lapidus A."/>
            <person name="Bruce D."/>
            <person name="Goodwin L."/>
            <person name="Pitluck S."/>
            <person name="Kyrpides N."/>
            <person name="Mavromatis K."/>
            <person name="Ivanova N."/>
            <person name="Zeytun A."/>
            <person name="Brettin T."/>
            <person name="Detter J.C."/>
            <person name="Tapia R."/>
            <person name="Han C."/>
            <person name="Land M."/>
            <person name="Hauser L."/>
            <person name="Markowitz V."/>
            <person name="Cheng J.-F."/>
            <person name="Hugenholtz P."/>
            <person name="Woyke T."/>
            <person name="Wu D."/>
            <person name="Spring S."/>
            <person name="Schroeder M."/>
            <person name="Brambilla E."/>
            <person name="Klenk H.-P."/>
            <person name="Eisen J.A."/>
        </authorList>
    </citation>
    <scope>NUCLEOTIDE SEQUENCE [LARGE SCALE GENOMIC DNA]</scope>
    <source>
        <strain evidence="7 8">DSM 5069</strain>
    </source>
</reference>
<evidence type="ECO:0000313" key="7">
    <source>
        <dbReference type="EMBL" id="AEH50723.1"/>
    </source>
</evidence>
<proteinExistence type="predicted"/>
<dbReference type="InterPro" id="IPR015946">
    <property type="entry name" value="KH_dom-like_a/b"/>
</dbReference>
<dbReference type="OrthoDB" id="9794483at2"/>
<dbReference type="CDD" id="cd02644">
    <property type="entry name" value="R3H_jag"/>
    <property type="match status" value="1"/>
</dbReference>
<dbReference type="InterPro" id="IPR039247">
    <property type="entry name" value="KhpB"/>
</dbReference>
<dbReference type="Pfam" id="PF14804">
    <property type="entry name" value="Jag_N"/>
    <property type="match status" value="1"/>
</dbReference>
<evidence type="ECO:0000313" key="8">
    <source>
        <dbReference type="Proteomes" id="UP000006804"/>
    </source>
</evidence>
<dbReference type="SMART" id="SM00393">
    <property type="entry name" value="R3H"/>
    <property type="match status" value="1"/>
</dbReference>
<dbReference type="PROSITE" id="PS51061">
    <property type="entry name" value="R3H"/>
    <property type="match status" value="1"/>
</dbReference>